<reference evidence="7" key="1">
    <citation type="submission" date="2016-10" db="EMBL/GenBank/DDBJ databases">
        <authorList>
            <person name="Varghese N."/>
        </authorList>
    </citation>
    <scope>NUCLEOTIDE SEQUENCE [LARGE SCALE GENOMIC DNA]</scope>
    <source>
        <strain evidence="7">Nsp8</strain>
    </source>
</reference>
<dbReference type="Pfam" id="PF00588">
    <property type="entry name" value="SpoU_methylase"/>
    <property type="match status" value="1"/>
</dbReference>
<feature type="domain" description="MRM3-like substrate binding" evidence="5">
    <location>
        <begin position="28"/>
        <end position="120"/>
    </location>
</feature>
<name>A0A1I5DHP8_9PROT</name>
<dbReference type="SUPFAM" id="SSF75217">
    <property type="entry name" value="alpha/beta knot"/>
    <property type="match status" value="1"/>
</dbReference>
<evidence type="ECO:0000256" key="1">
    <source>
        <dbReference type="ARBA" id="ARBA00007228"/>
    </source>
</evidence>
<dbReference type="CDD" id="cd18095">
    <property type="entry name" value="SpoU-like_rRNA-MTase"/>
    <property type="match status" value="1"/>
</dbReference>
<dbReference type="GO" id="GO:0003723">
    <property type="term" value="F:RNA binding"/>
    <property type="evidence" value="ECO:0007669"/>
    <property type="project" value="InterPro"/>
</dbReference>
<accession>A0A1I5DHP8</accession>
<dbReference type="RefSeq" id="WP_074797566.1">
    <property type="nucleotide sequence ID" value="NZ_FOVJ01000005.1"/>
</dbReference>
<dbReference type="Gene3D" id="3.40.1280.10">
    <property type="match status" value="1"/>
</dbReference>
<keyword evidence="2 6" id="KW-0489">Methyltransferase</keyword>
<dbReference type="InterPro" id="IPR029028">
    <property type="entry name" value="Alpha/beta_knot_MTases"/>
</dbReference>
<evidence type="ECO:0000313" key="7">
    <source>
        <dbReference type="Proteomes" id="UP000183107"/>
    </source>
</evidence>
<dbReference type="AlphaFoldDB" id="A0A1I5DHP8"/>
<dbReference type="Proteomes" id="UP000183107">
    <property type="component" value="Unassembled WGS sequence"/>
</dbReference>
<dbReference type="InterPro" id="IPR053888">
    <property type="entry name" value="MRM3-like_sub_bind"/>
</dbReference>
<dbReference type="EMBL" id="FOVJ01000005">
    <property type="protein sequence ID" value="SFN98676.1"/>
    <property type="molecule type" value="Genomic_DNA"/>
</dbReference>
<proteinExistence type="inferred from homology"/>
<evidence type="ECO:0000259" key="5">
    <source>
        <dbReference type="Pfam" id="PF22435"/>
    </source>
</evidence>
<dbReference type="Gene3D" id="3.30.1330.30">
    <property type="match status" value="1"/>
</dbReference>
<evidence type="ECO:0000256" key="3">
    <source>
        <dbReference type="ARBA" id="ARBA00022679"/>
    </source>
</evidence>
<dbReference type="GO" id="GO:0008173">
    <property type="term" value="F:RNA methyltransferase activity"/>
    <property type="evidence" value="ECO:0007669"/>
    <property type="project" value="InterPro"/>
</dbReference>
<organism evidence="6 7">
    <name type="scientific">Nitrosospira briensis</name>
    <dbReference type="NCBI Taxonomy" id="35799"/>
    <lineage>
        <taxon>Bacteria</taxon>
        <taxon>Pseudomonadati</taxon>
        <taxon>Pseudomonadota</taxon>
        <taxon>Betaproteobacteria</taxon>
        <taxon>Nitrosomonadales</taxon>
        <taxon>Nitrosomonadaceae</taxon>
        <taxon>Nitrosospira</taxon>
    </lineage>
</organism>
<protein>
    <submittedName>
        <fullName evidence="6">RNA methyltransferase, TrmH family</fullName>
    </submittedName>
</protein>
<dbReference type="PANTHER" id="PTHR43191">
    <property type="entry name" value="RRNA METHYLTRANSFERASE 3"/>
    <property type="match status" value="1"/>
</dbReference>
<dbReference type="InterPro" id="IPR051259">
    <property type="entry name" value="rRNA_Methyltransferase"/>
</dbReference>
<dbReference type="InterPro" id="IPR001537">
    <property type="entry name" value="SpoU_MeTrfase"/>
</dbReference>
<dbReference type="InterPro" id="IPR029026">
    <property type="entry name" value="tRNA_m1G_MTases_N"/>
</dbReference>
<dbReference type="GO" id="GO:0006396">
    <property type="term" value="P:RNA processing"/>
    <property type="evidence" value="ECO:0007669"/>
    <property type="project" value="InterPro"/>
</dbReference>
<keyword evidence="7" id="KW-1185">Reference proteome</keyword>
<dbReference type="InterPro" id="IPR029064">
    <property type="entry name" value="Ribosomal_eL30-like_sf"/>
</dbReference>
<sequence>MFHPSLYREIGHRHGDEAPVKFISSRDNPVFRQLLKLSDSARHRRMEGLTLLDGLHLIRAYQLTLGRSRSLIVGESWSENTEIKRLLAEPGIQTKVEVVVLSDALFREISPVKTPTGIMAVILIPSPEAIPIENGESFCVLLQAIQDPGNVGSILRSAAAAGASDVYLSEGCADAWSPKTLRAAMGAHFLIRIHEQANLIQVARGFNGKIIATVLKSKRSLYQTPLIGPVAFVFGNEGAGLSNELLQAVTEKITIPMVGSTESLNAAAAAAVCFFERMRQIKAGPCDL</sequence>
<dbReference type="Pfam" id="PF22435">
    <property type="entry name" value="MRM3-like_sub_bind"/>
    <property type="match status" value="1"/>
</dbReference>
<keyword evidence="3 6" id="KW-0808">Transferase</keyword>
<evidence type="ECO:0000259" key="4">
    <source>
        <dbReference type="Pfam" id="PF00588"/>
    </source>
</evidence>
<evidence type="ECO:0000313" key="6">
    <source>
        <dbReference type="EMBL" id="SFN98676.1"/>
    </source>
</evidence>
<dbReference type="GO" id="GO:0032259">
    <property type="term" value="P:methylation"/>
    <property type="evidence" value="ECO:0007669"/>
    <property type="project" value="UniProtKB-KW"/>
</dbReference>
<dbReference type="PANTHER" id="PTHR43191:SF2">
    <property type="entry name" value="RRNA METHYLTRANSFERASE 3, MITOCHONDRIAL"/>
    <property type="match status" value="1"/>
</dbReference>
<dbReference type="SUPFAM" id="SSF55315">
    <property type="entry name" value="L30e-like"/>
    <property type="match status" value="1"/>
</dbReference>
<evidence type="ECO:0000256" key="2">
    <source>
        <dbReference type="ARBA" id="ARBA00022603"/>
    </source>
</evidence>
<comment type="similarity">
    <text evidence="1">Belongs to the class IV-like SAM-binding methyltransferase superfamily. RNA methyltransferase TrmH family.</text>
</comment>
<feature type="domain" description="tRNA/rRNA methyltransferase SpoU type" evidence="4">
    <location>
        <begin position="138"/>
        <end position="274"/>
    </location>
</feature>
<gene>
    <name evidence="6" type="ORF">SAMN05216386_2336</name>
</gene>
<dbReference type="OrthoDB" id="9794400at2"/>